<feature type="transmembrane region" description="Helical" evidence="1">
    <location>
        <begin position="114"/>
        <end position="131"/>
    </location>
</feature>
<comment type="caution">
    <text evidence="3">The sequence shown here is derived from an EMBL/GenBank/DDBJ whole genome shotgun (WGS) entry which is preliminary data.</text>
</comment>
<protein>
    <submittedName>
        <fullName evidence="3">CPBP family intramembrane glutamic endopeptidase</fullName>
        <ecNumber evidence="3">3.4.-.-</ecNumber>
    </submittedName>
</protein>
<dbReference type="EMBL" id="JBHUMZ010000050">
    <property type="protein sequence ID" value="MFD2640060.1"/>
    <property type="molecule type" value="Genomic_DNA"/>
</dbReference>
<dbReference type="PROSITE" id="PS51257">
    <property type="entry name" value="PROKAR_LIPOPROTEIN"/>
    <property type="match status" value="1"/>
</dbReference>
<evidence type="ECO:0000313" key="3">
    <source>
        <dbReference type="EMBL" id="MFD2640060.1"/>
    </source>
</evidence>
<keyword evidence="1" id="KW-0812">Transmembrane</keyword>
<evidence type="ECO:0000259" key="2">
    <source>
        <dbReference type="Pfam" id="PF02517"/>
    </source>
</evidence>
<reference evidence="4" key="1">
    <citation type="journal article" date="2019" name="Int. J. Syst. Evol. Microbiol.">
        <title>The Global Catalogue of Microorganisms (GCM) 10K type strain sequencing project: providing services to taxonomists for standard genome sequencing and annotation.</title>
        <authorList>
            <consortium name="The Broad Institute Genomics Platform"/>
            <consortium name="The Broad Institute Genome Sequencing Center for Infectious Disease"/>
            <person name="Wu L."/>
            <person name="Ma J."/>
        </authorList>
    </citation>
    <scope>NUCLEOTIDE SEQUENCE [LARGE SCALE GENOMIC DNA]</scope>
    <source>
        <strain evidence="4">TISTR 1571</strain>
    </source>
</reference>
<evidence type="ECO:0000313" key="4">
    <source>
        <dbReference type="Proteomes" id="UP001597452"/>
    </source>
</evidence>
<keyword evidence="1" id="KW-0472">Membrane</keyword>
<evidence type="ECO:0000256" key="1">
    <source>
        <dbReference type="SAM" id="Phobius"/>
    </source>
</evidence>
<accession>A0ABW5QEB7</accession>
<keyword evidence="3" id="KW-0378">Hydrolase</keyword>
<proteinExistence type="predicted"/>
<dbReference type="InterPro" id="IPR003675">
    <property type="entry name" value="Rce1/LyrA-like_dom"/>
</dbReference>
<dbReference type="Pfam" id="PF02517">
    <property type="entry name" value="Rce1-like"/>
    <property type="match status" value="1"/>
</dbReference>
<dbReference type="GO" id="GO:0016787">
    <property type="term" value="F:hydrolase activity"/>
    <property type="evidence" value="ECO:0007669"/>
    <property type="project" value="UniProtKB-KW"/>
</dbReference>
<dbReference type="Proteomes" id="UP001597452">
    <property type="component" value="Unassembled WGS sequence"/>
</dbReference>
<dbReference type="EC" id="3.4.-.-" evidence="3"/>
<organism evidence="3 4">
    <name type="scientific">Piscibacillus salipiscarius</name>
    <dbReference type="NCBI Taxonomy" id="299480"/>
    <lineage>
        <taxon>Bacteria</taxon>
        <taxon>Bacillati</taxon>
        <taxon>Bacillota</taxon>
        <taxon>Bacilli</taxon>
        <taxon>Bacillales</taxon>
        <taxon>Bacillaceae</taxon>
        <taxon>Piscibacillus</taxon>
    </lineage>
</organism>
<keyword evidence="4" id="KW-1185">Reference proteome</keyword>
<feature type="transmembrane region" description="Helical" evidence="1">
    <location>
        <begin position="151"/>
        <end position="170"/>
    </location>
</feature>
<sequence length="227" mass="26135">MKQRHITQVIVLTILSCLALFYVEQILELSYIMKTLAKILLFLIVPIVFIKVVLKERLFESLRLNQVDVKGLQYGVGLGLLSVIVILAAYVLLQDQINGETIILDLQNRLNITLETYIFVALYITFGNSLLEEFYFRGFIFLKFYQSGYHVLGYIFSSALFAIYHVAIFATWFNFELILLALAGLFVVGLIFNWLNTKSNNFLNSWILHICADIAVVSIGFYLFWSM</sequence>
<name>A0ABW5QEB7_9BACI</name>
<dbReference type="RefSeq" id="WP_377330152.1">
    <property type="nucleotide sequence ID" value="NZ_JBHUMZ010000050.1"/>
</dbReference>
<feature type="transmembrane region" description="Helical" evidence="1">
    <location>
        <begin position="6"/>
        <end position="23"/>
    </location>
</feature>
<feature type="transmembrane region" description="Helical" evidence="1">
    <location>
        <begin position="74"/>
        <end position="93"/>
    </location>
</feature>
<keyword evidence="1" id="KW-1133">Transmembrane helix</keyword>
<feature type="transmembrane region" description="Helical" evidence="1">
    <location>
        <begin position="35"/>
        <end position="54"/>
    </location>
</feature>
<gene>
    <name evidence="3" type="ORF">ACFSW4_14420</name>
</gene>
<feature type="transmembrane region" description="Helical" evidence="1">
    <location>
        <begin position="206"/>
        <end position="225"/>
    </location>
</feature>
<feature type="domain" description="CAAX prenyl protease 2/Lysostaphin resistance protein A-like" evidence="2">
    <location>
        <begin position="117"/>
        <end position="214"/>
    </location>
</feature>
<feature type="transmembrane region" description="Helical" evidence="1">
    <location>
        <begin position="177"/>
        <end position="194"/>
    </location>
</feature>